<feature type="chain" id="PRO_5004210313" description="Lipoprotein" evidence="1">
    <location>
        <begin position="22"/>
        <end position="344"/>
    </location>
</feature>
<dbReference type="HOGENOM" id="CLU_805727_0_0_7"/>
<proteinExistence type="predicted"/>
<protein>
    <recommendedName>
        <fullName evidence="4">Lipoprotein</fullName>
    </recommendedName>
</protein>
<accession>Q2INH8</accession>
<dbReference type="KEGG" id="ade:Adeh_0585"/>
<dbReference type="STRING" id="290397.Adeh_0585"/>
<dbReference type="RefSeq" id="WP_011419644.1">
    <property type="nucleotide sequence ID" value="NC_007760.1"/>
</dbReference>
<reference evidence="2" key="1">
    <citation type="submission" date="2006-01" db="EMBL/GenBank/DDBJ databases">
        <title>Complete sequence of Anaeromyxobacter dehalogenans 2CP-C.</title>
        <authorList>
            <consortium name="US DOE Joint Genome Institute"/>
            <person name="Copeland A."/>
            <person name="Lucas S."/>
            <person name="Lapidus A."/>
            <person name="Barry K."/>
            <person name="Detter J.C."/>
            <person name="Glavina T."/>
            <person name="Hammon N."/>
            <person name="Israni S."/>
            <person name="Pitluck S."/>
            <person name="Brettin T."/>
            <person name="Bruce D."/>
            <person name="Han C."/>
            <person name="Tapia R."/>
            <person name="Gilna P."/>
            <person name="Kiss H."/>
            <person name="Schmutz J."/>
            <person name="Larimer F."/>
            <person name="Land M."/>
            <person name="Kyrpides N."/>
            <person name="Anderson I."/>
            <person name="Sanford R.A."/>
            <person name="Ritalahti K.M."/>
            <person name="Thomas H.S."/>
            <person name="Kirby J.R."/>
            <person name="Zhulin I.B."/>
            <person name="Loeffler F.E."/>
            <person name="Richardson P."/>
        </authorList>
    </citation>
    <scope>NUCLEOTIDE SEQUENCE</scope>
    <source>
        <strain evidence="2">2CP-C</strain>
    </source>
</reference>
<dbReference type="OrthoDB" id="5380366at2"/>
<evidence type="ECO:0008006" key="4">
    <source>
        <dbReference type="Google" id="ProtNLM"/>
    </source>
</evidence>
<dbReference type="Proteomes" id="UP000001935">
    <property type="component" value="Chromosome"/>
</dbReference>
<feature type="signal peptide" evidence="1">
    <location>
        <begin position="1"/>
        <end position="21"/>
    </location>
</feature>
<gene>
    <name evidence="2" type="ordered locus">Adeh_0585</name>
</gene>
<dbReference type="PROSITE" id="PS51257">
    <property type="entry name" value="PROKAR_LIPOPROTEIN"/>
    <property type="match status" value="1"/>
</dbReference>
<evidence type="ECO:0000313" key="3">
    <source>
        <dbReference type="Proteomes" id="UP000001935"/>
    </source>
</evidence>
<name>Q2INH8_ANADE</name>
<dbReference type="EMBL" id="CP000251">
    <property type="protein sequence ID" value="ABC80361.1"/>
    <property type="molecule type" value="Genomic_DNA"/>
</dbReference>
<sequence>MRRPPLVLAAALLAGSTGCVAHMPRSDEPTMLLERSYVGASTASGQSFEAAPAFHVLLHNGLDDPEVFDHGGWASALSASFLATLRVSRGDSAPVRTPTYEPRAKLQLFRLDPAGARPAPSAPRPWMRMAVLELGGGHRSNGQRGCSLDEHVRRPGDGDWECAAATDPPSTALNLDDGSFTTNYVAGGAYLRLLRTGDQPGAFTSAVTVGGGLEYEVACALGACMPQGMRRRFGPVNARYLAEWEALVLRGRTRRLPLFGTVHLDSSVRATLSGNVHLGAARGPFGDLSAEVAILPRNPKGMVMGLFVRRHLGYDYLNIRFEERLDAWLFGLVLDPTPLDGARR</sequence>
<evidence type="ECO:0000313" key="2">
    <source>
        <dbReference type="EMBL" id="ABC80361.1"/>
    </source>
</evidence>
<evidence type="ECO:0000256" key="1">
    <source>
        <dbReference type="SAM" id="SignalP"/>
    </source>
</evidence>
<dbReference type="AlphaFoldDB" id="Q2INH8"/>
<keyword evidence="1" id="KW-0732">Signal</keyword>
<organism evidence="2 3">
    <name type="scientific">Anaeromyxobacter dehalogenans (strain 2CP-C)</name>
    <dbReference type="NCBI Taxonomy" id="290397"/>
    <lineage>
        <taxon>Bacteria</taxon>
        <taxon>Pseudomonadati</taxon>
        <taxon>Myxococcota</taxon>
        <taxon>Myxococcia</taxon>
        <taxon>Myxococcales</taxon>
        <taxon>Cystobacterineae</taxon>
        <taxon>Anaeromyxobacteraceae</taxon>
        <taxon>Anaeromyxobacter</taxon>
    </lineage>
</organism>